<name>A0A150GYP1_GONPE</name>
<feature type="region of interest" description="Disordered" evidence="1">
    <location>
        <begin position="254"/>
        <end position="278"/>
    </location>
</feature>
<dbReference type="AlphaFoldDB" id="A0A150GYP1"/>
<feature type="region of interest" description="Disordered" evidence="1">
    <location>
        <begin position="1"/>
        <end position="46"/>
    </location>
</feature>
<gene>
    <name evidence="2" type="ORF">GPECTOR_4g945</name>
</gene>
<dbReference type="EMBL" id="LSYV01000005">
    <property type="protein sequence ID" value="KXZ54873.1"/>
    <property type="molecule type" value="Genomic_DNA"/>
</dbReference>
<protein>
    <submittedName>
        <fullName evidence="2">Uncharacterized protein</fullName>
    </submittedName>
</protein>
<evidence type="ECO:0000313" key="2">
    <source>
        <dbReference type="EMBL" id="KXZ54873.1"/>
    </source>
</evidence>
<evidence type="ECO:0000313" key="3">
    <source>
        <dbReference type="Proteomes" id="UP000075714"/>
    </source>
</evidence>
<dbReference type="OrthoDB" id="552864at2759"/>
<accession>A0A150GYP1</accession>
<reference evidence="3" key="1">
    <citation type="journal article" date="2016" name="Nat. Commun.">
        <title>The Gonium pectorale genome demonstrates co-option of cell cycle regulation during the evolution of multicellularity.</title>
        <authorList>
            <person name="Hanschen E.R."/>
            <person name="Marriage T.N."/>
            <person name="Ferris P.J."/>
            <person name="Hamaji T."/>
            <person name="Toyoda A."/>
            <person name="Fujiyama A."/>
            <person name="Neme R."/>
            <person name="Noguchi H."/>
            <person name="Minakuchi Y."/>
            <person name="Suzuki M."/>
            <person name="Kawai-Toyooka H."/>
            <person name="Smith D.R."/>
            <person name="Sparks H."/>
            <person name="Anderson J."/>
            <person name="Bakaric R."/>
            <person name="Luria V."/>
            <person name="Karger A."/>
            <person name="Kirschner M.W."/>
            <person name="Durand P.M."/>
            <person name="Michod R.E."/>
            <person name="Nozaki H."/>
            <person name="Olson B.J."/>
        </authorList>
    </citation>
    <scope>NUCLEOTIDE SEQUENCE [LARGE SCALE GENOMIC DNA]</scope>
    <source>
        <strain evidence="3">NIES-2863</strain>
    </source>
</reference>
<feature type="compositionally biased region" description="Gly residues" evidence="1">
    <location>
        <begin position="35"/>
        <end position="46"/>
    </location>
</feature>
<keyword evidence="3" id="KW-1185">Reference proteome</keyword>
<proteinExistence type="predicted"/>
<organism evidence="2 3">
    <name type="scientific">Gonium pectorale</name>
    <name type="common">Green alga</name>
    <dbReference type="NCBI Taxonomy" id="33097"/>
    <lineage>
        <taxon>Eukaryota</taxon>
        <taxon>Viridiplantae</taxon>
        <taxon>Chlorophyta</taxon>
        <taxon>core chlorophytes</taxon>
        <taxon>Chlorophyceae</taxon>
        <taxon>CS clade</taxon>
        <taxon>Chlamydomonadales</taxon>
        <taxon>Volvocaceae</taxon>
        <taxon>Gonium</taxon>
    </lineage>
</organism>
<evidence type="ECO:0000256" key="1">
    <source>
        <dbReference type="SAM" id="MobiDB-lite"/>
    </source>
</evidence>
<sequence length="292" mass="27164">MGYDRETSTSDTDSELLPDRERSVSMSAGPPGPLGPGAGGGLGGGGWGSPAWGGCGGGGVGAGGSGCAGPAVLLLPPQGGAAVAAGGGGAALSPMAAALQRRLSDAQGHGGAGSLAASVGLGAALPCRSPSRGVAPLPRGPLVDCPTSPTDCRFGGGLDLRKTALLRSLSRRTEDALTSDGGTAAAAATTTAAPGGGVGGLPAVPETGPECAPAALSPGFAFAPHALLRAQRGLPGGPGAAAAMAAATRSCSVASDAMSDGGGGGGPVGMDTSSTSAAAAAAVARLQREAPV</sequence>
<dbReference type="Proteomes" id="UP000075714">
    <property type="component" value="Unassembled WGS sequence"/>
</dbReference>
<comment type="caution">
    <text evidence="2">The sequence shown here is derived from an EMBL/GenBank/DDBJ whole genome shotgun (WGS) entry which is preliminary data.</text>
</comment>